<dbReference type="InterPro" id="IPR027417">
    <property type="entry name" value="P-loop_NTPase"/>
</dbReference>
<feature type="region of interest" description="Disordered" evidence="5">
    <location>
        <begin position="1"/>
        <end position="45"/>
    </location>
</feature>
<organism evidence="7 8">
    <name type="scientific">Psilocybe cf. subviscida</name>
    <dbReference type="NCBI Taxonomy" id="2480587"/>
    <lineage>
        <taxon>Eukaryota</taxon>
        <taxon>Fungi</taxon>
        <taxon>Dikarya</taxon>
        <taxon>Basidiomycota</taxon>
        <taxon>Agaricomycotina</taxon>
        <taxon>Agaricomycetes</taxon>
        <taxon>Agaricomycetidae</taxon>
        <taxon>Agaricales</taxon>
        <taxon>Agaricineae</taxon>
        <taxon>Strophariaceae</taxon>
        <taxon>Psilocybe</taxon>
    </lineage>
</organism>
<dbReference type="PANTHER" id="PTHR45709">
    <property type="entry name" value="LARGE SUBUNIT GTPASE 1 HOMOLOG-RELATED"/>
    <property type="match status" value="1"/>
</dbReference>
<dbReference type="AlphaFoldDB" id="A0A8H5AYY1"/>
<evidence type="ECO:0000313" key="7">
    <source>
        <dbReference type="EMBL" id="KAF5313231.1"/>
    </source>
</evidence>
<dbReference type="OrthoDB" id="61815at2759"/>
<dbReference type="SUPFAM" id="SSF52540">
    <property type="entry name" value="P-loop containing nucleoside triphosphate hydrolases"/>
    <property type="match status" value="1"/>
</dbReference>
<protein>
    <recommendedName>
        <fullName evidence="4">Guanine nucleotide-binding protein-like 1</fullName>
    </recommendedName>
</protein>
<evidence type="ECO:0000256" key="4">
    <source>
        <dbReference type="ARBA" id="ARBA00039902"/>
    </source>
</evidence>
<evidence type="ECO:0000259" key="6">
    <source>
        <dbReference type="Pfam" id="PF01926"/>
    </source>
</evidence>
<comment type="caution">
    <text evidence="7">The sequence shown here is derived from an EMBL/GenBank/DDBJ whole genome shotgun (WGS) entry which is preliminary data.</text>
</comment>
<sequence length="656" mass="73503">MPRKIPQSIRKKREEQLRKRAVKRGDAPAAEPKKPIKRRKADTPLVASARKLQSAFVRLPPQFLEKTREIAYNRPLNRPIPDENALYHTYDRDGDPSLDPLTCPKRPKWNFEMSKLELERNEEGNFKKWLQATDDILEKWQTKDDLPPVVDEDKDRTDIAKGAVPEQVPRSPSYYERNIEVWRQLWRVTEISQIILVLLDSRCPTLHYPPSLSRYLGDRKVILVLTKVDISGPVRVEAWTKYIQAQHPNVRIVQVESYTERAFEEDHQGHAKFEPSIPHHFREKLVQVIQEVHAELLEPPENVKSNPKLLRKWVSPVKREIDWKAVMEAKGDKVGQAVGGAAAPKPAEESAEHPEGADNPNRQEPSYLTIGLIGQPNVGKSSLLNALFGASKVRASKTPGKTKHFQTLFWTSDVRLVDCPGLVMPNFVPMEMQVLCGTLPISRVSAVPACITYAANLLPLEEIYNLEHPLTKEAPVEVDLEDKRTWRASRKPKESKNDKSFVWTAMDILAAYADAKGWVTAQAGRPDVHRAGNAILRALAEGRIAWGFWPPDSPVADISTANADAKGGIYIARGEAFVDESDGESDAGAEHEEAAGGATASDESQEDEEHEGDDDGEEEDEEEEEEVTATTGSGVASRFGAFLKIEEGEDDDDSSE</sequence>
<dbReference type="Proteomes" id="UP000567179">
    <property type="component" value="Unassembled WGS sequence"/>
</dbReference>
<feature type="compositionally biased region" description="Acidic residues" evidence="5">
    <location>
        <begin position="647"/>
        <end position="656"/>
    </location>
</feature>
<dbReference type="InterPro" id="IPR006073">
    <property type="entry name" value="GTP-bd"/>
</dbReference>
<feature type="compositionally biased region" description="Low complexity" evidence="5">
    <location>
        <begin position="334"/>
        <end position="345"/>
    </location>
</feature>
<dbReference type="PANTHER" id="PTHR45709:SF3">
    <property type="entry name" value="GUANINE NUCLEOTIDE-BINDING PROTEIN-LIKE 1"/>
    <property type="match status" value="1"/>
</dbReference>
<feature type="domain" description="G" evidence="6">
    <location>
        <begin position="369"/>
        <end position="424"/>
    </location>
</feature>
<gene>
    <name evidence="7" type="ORF">D9619_002832</name>
</gene>
<keyword evidence="2" id="KW-0342">GTP-binding</keyword>
<evidence type="ECO:0000256" key="1">
    <source>
        <dbReference type="ARBA" id="ARBA00022741"/>
    </source>
</evidence>
<feature type="region of interest" description="Disordered" evidence="5">
    <location>
        <begin position="580"/>
        <end position="656"/>
    </location>
</feature>
<keyword evidence="8" id="KW-1185">Reference proteome</keyword>
<dbReference type="Pfam" id="PF01926">
    <property type="entry name" value="MMR_HSR1"/>
    <property type="match status" value="1"/>
</dbReference>
<dbReference type="InterPro" id="IPR043358">
    <property type="entry name" value="GNL1-like"/>
</dbReference>
<evidence type="ECO:0000256" key="5">
    <source>
        <dbReference type="SAM" id="MobiDB-lite"/>
    </source>
</evidence>
<name>A0A8H5AYY1_9AGAR</name>
<feature type="compositionally biased region" description="Basic and acidic residues" evidence="5">
    <location>
        <begin position="12"/>
        <end position="34"/>
    </location>
</feature>
<feature type="compositionally biased region" description="Acidic residues" evidence="5">
    <location>
        <begin position="603"/>
        <end position="627"/>
    </location>
</feature>
<accession>A0A8H5AYY1</accession>
<dbReference type="Gene3D" id="3.40.50.300">
    <property type="entry name" value="P-loop containing nucleotide triphosphate hydrolases"/>
    <property type="match status" value="1"/>
</dbReference>
<proteinExistence type="predicted"/>
<feature type="region of interest" description="Disordered" evidence="5">
    <location>
        <begin position="334"/>
        <end position="366"/>
    </location>
</feature>
<reference evidence="7 8" key="1">
    <citation type="journal article" date="2020" name="ISME J.">
        <title>Uncovering the hidden diversity of litter-decomposition mechanisms in mushroom-forming fungi.</title>
        <authorList>
            <person name="Floudas D."/>
            <person name="Bentzer J."/>
            <person name="Ahren D."/>
            <person name="Johansson T."/>
            <person name="Persson P."/>
            <person name="Tunlid A."/>
        </authorList>
    </citation>
    <scope>NUCLEOTIDE SEQUENCE [LARGE SCALE GENOMIC DNA]</scope>
    <source>
        <strain evidence="7 8">CBS 101986</strain>
    </source>
</reference>
<evidence type="ECO:0000313" key="8">
    <source>
        <dbReference type="Proteomes" id="UP000567179"/>
    </source>
</evidence>
<evidence type="ECO:0000256" key="2">
    <source>
        <dbReference type="ARBA" id="ARBA00023134"/>
    </source>
</evidence>
<dbReference type="EMBL" id="JAACJJ010000056">
    <property type="protein sequence ID" value="KAF5313231.1"/>
    <property type="molecule type" value="Genomic_DNA"/>
</dbReference>
<dbReference type="GO" id="GO:0005525">
    <property type="term" value="F:GTP binding"/>
    <property type="evidence" value="ECO:0007669"/>
    <property type="project" value="UniProtKB-KW"/>
</dbReference>
<keyword evidence="1" id="KW-0547">Nucleotide-binding</keyword>
<comment type="function">
    <text evidence="3">Possible regulatory or functional link with the histocompatibility cluster.</text>
</comment>
<feature type="compositionally biased region" description="Basic and acidic residues" evidence="5">
    <location>
        <begin position="346"/>
        <end position="356"/>
    </location>
</feature>
<evidence type="ECO:0000256" key="3">
    <source>
        <dbReference type="ARBA" id="ARBA00037770"/>
    </source>
</evidence>
<dbReference type="GO" id="GO:0003924">
    <property type="term" value="F:GTPase activity"/>
    <property type="evidence" value="ECO:0007669"/>
    <property type="project" value="InterPro"/>
</dbReference>